<gene>
    <name evidence="1" type="ORF">METZ01_LOCUS265602</name>
</gene>
<proteinExistence type="predicted"/>
<accession>A0A382JLW3</accession>
<protein>
    <submittedName>
        <fullName evidence="1">Uncharacterized protein</fullName>
    </submittedName>
</protein>
<dbReference type="AlphaFoldDB" id="A0A382JLW3"/>
<name>A0A382JLW3_9ZZZZ</name>
<sequence length="57" mass="6227">MLEELKQWIINIARDFVDGSTAGAGELCDETVETAGTICDETKKANADFVKAFMESI</sequence>
<reference evidence="1" key="1">
    <citation type="submission" date="2018-05" db="EMBL/GenBank/DDBJ databases">
        <authorList>
            <person name="Lanie J.A."/>
            <person name="Ng W.-L."/>
            <person name="Kazmierczak K.M."/>
            <person name="Andrzejewski T.M."/>
            <person name="Davidsen T.M."/>
            <person name="Wayne K.J."/>
            <person name="Tettelin H."/>
            <person name="Glass J.I."/>
            <person name="Rusch D."/>
            <person name="Podicherti R."/>
            <person name="Tsui H.-C.T."/>
            <person name="Winkler M.E."/>
        </authorList>
    </citation>
    <scope>NUCLEOTIDE SEQUENCE</scope>
</reference>
<organism evidence="1">
    <name type="scientific">marine metagenome</name>
    <dbReference type="NCBI Taxonomy" id="408172"/>
    <lineage>
        <taxon>unclassified sequences</taxon>
        <taxon>metagenomes</taxon>
        <taxon>ecological metagenomes</taxon>
    </lineage>
</organism>
<dbReference type="EMBL" id="UINC01074998">
    <property type="protein sequence ID" value="SVC12748.1"/>
    <property type="molecule type" value="Genomic_DNA"/>
</dbReference>
<evidence type="ECO:0000313" key="1">
    <source>
        <dbReference type="EMBL" id="SVC12748.1"/>
    </source>
</evidence>